<gene>
    <name evidence="1" type="ORF">MANAM107_25640</name>
</gene>
<keyword evidence="2" id="KW-1185">Reference proteome</keyword>
<dbReference type="EMBL" id="AP025017">
    <property type="protein sequence ID" value="BDA65730.1"/>
    <property type="molecule type" value="Genomic_DNA"/>
</dbReference>
<evidence type="ECO:0000313" key="1">
    <source>
        <dbReference type="EMBL" id="BDA65730.1"/>
    </source>
</evidence>
<protein>
    <submittedName>
        <fullName evidence="1">Uncharacterized protein</fullName>
    </submittedName>
</protein>
<name>A0ABM7UF26_9ACTO</name>
<dbReference type="RefSeq" id="WP_223909432.1">
    <property type="nucleotide sequence ID" value="NZ_AP025017.1"/>
</dbReference>
<organism evidence="1 2">
    <name type="scientific">Actinomyces capricornis</name>
    <dbReference type="NCBI Taxonomy" id="2755559"/>
    <lineage>
        <taxon>Bacteria</taxon>
        <taxon>Bacillati</taxon>
        <taxon>Actinomycetota</taxon>
        <taxon>Actinomycetes</taxon>
        <taxon>Actinomycetales</taxon>
        <taxon>Actinomycetaceae</taxon>
        <taxon>Actinomyces</taxon>
    </lineage>
</organism>
<reference evidence="1 2" key="1">
    <citation type="submission" date="2021-08" db="EMBL/GenBank/DDBJ databases">
        <title>Whole genome sequence of novel Actinomyces species strain MAS-1.</title>
        <authorList>
            <person name="Saito M."/>
            <person name="Kuwahara N."/>
            <person name="Takizawa T."/>
            <person name="Gotouda H."/>
            <person name="Ochiai T."/>
        </authorList>
    </citation>
    <scope>NUCLEOTIDE SEQUENCE [LARGE SCALE GENOMIC DNA]</scope>
    <source>
        <strain evidence="1 2">MAS-1</strain>
    </source>
</reference>
<evidence type="ECO:0000313" key="2">
    <source>
        <dbReference type="Proteomes" id="UP000824496"/>
    </source>
</evidence>
<proteinExistence type="predicted"/>
<accession>A0ABM7UF26</accession>
<dbReference type="Proteomes" id="UP000824496">
    <property type="component" value="Chromosome"/>
</dbReference>
<sequence length="294" mass="34317">MTKRHKARDCYDRTLNSHHLRNSYVATALRKEHQRRIERAQFIDEQFPEWFSGIDQLLAGLRSMGSKTGSTELRRLLARTENEALRSVRAIFGDDEQTLNDSSRVLMEIEVLLMEWALDTTRIQKWGESDEEERHKVYGFGKVLQRVKQKKEIDDSLEMPERAEYNIHSKVLHPSPGEPEELLQSFDMQASEMIVHLGRIFHKALKVVRTTASPAEVPEEEIRFPGEAWATLWEKFVVERNRYLASMLASQGMYMLPRQPYPKGTRRVVPITPTKRIGASFFKQETEMQRTTQI</sequence>